<dbReference type="RefSeq" id="WP_258423898.1">
    <property type="nucleotide sequence ID" value="NZ_JANAEZ010000008.1"/>
</dbReference>
<evidence type="ECO:0000313" key="1">
    <source>
        <dbReference type="EMBL" id="MCR9016040.1"/>
    </source>
</evidence>
<reference evidence="1" key="1">
    <citation type="submission" date="2022-08" db="EMBL/GenBank/DDBJ databases">
        <authorList>
            <person name="Zhang D."/>
        </authorList>
    </citation>
    <scope>NUCLEOTIDE SEQUENCE</scope>
    <source>
        <strain evidence="1">XJ19-11</strain>
    </source>
</reference>
<comment type="caution">
    <text evidence="1">The sequence shown here is derived from an EMBL/GenBank/DDBJ whole genome shotgun (WGS) entry which is preliminary data.</text>
</comment>
<accession>A0A9X2T343</accession>
<organism evidence="1 2">
    <name type="scientific">Aquiflexum gelatinilyticum</name>
    <dbReference type="NCBI Taxonomy" id="2961943"/>
    <lineage>
        <taxon>Bacteria</taxon>
        <taxon>Pseudomonadati</taxon>
        <taxon>Bacteroidota</taxon>
        <taxon>Cytophagia</taxon>
        <taxon>Cytophagales</taxon>
        <taxon>Cyclobacteriaceae</taxon>
        <taxon>Aquiflexum</taxon>
    </lineage>
</organism>
<dbReference type="AlphaFoldDB" id="A0A9X2T343"/>
<dbReference type="Proteomes" id="UP001142175">
    <property type="component" value="Unassembled WGS sequence"/>
</dbReference>
<gene>
    <name evidence="1" type="ORF">NU887_13420</name>
</gene>
<keyword evidence="1" id="KW-0449">Lipoprotein</keyword>
<protein>
    <submittedName>
        <fullName evidence="1">YgdI/YgdR family lipoprotein</fullName>
    </submittedName>
</protein>
<keyword evidence="2" id="KW-1185">Reference proteome</keyword>
<name>A0A9X2T343_9BACT</name>
<proteinExistence type="predicted"/>
<sequence length="77" mass="8651">MKKIFFTSILILGLAGCISDIEEISGTCTVLLKDGTTIEMSQDIRQNTRTGTITYRDEDGKLWSIFKEDYESFDCGS</sequence>
<dbReference type="PROSITE" id="PS51257">
    <property type="entry name" value="PROKAR_LIPOPROTEIN"/>
    <property type="match status" value="1"/>
</dbReference>
<dbReference type="EMBL" id="JANSUY010000012">
    <property type="protein sequence ID" value="MCR9016040.1"/>
    <property type="molecule type" value="Genomic_DNA"/>
</dbReference>
<evidence type="ECO:0000313" key="2">
    <source>
        <dbReference type="Proteomes" id="UP001142175"/>
    </source>
</evidence>